<dbReference type="WBParaSite" id="PgE165_g002_t02">
    <property type="protein sequence ID" value="PgE165_g002_t02"/>
    <property type="gene ID" value="PgE165_g002"/>
</dbReference>
<accession>A0A915A1Z5</accession>
<dbReference type="WBParaSite" id="PgE165_g002_t01">
    <property type="protein sequence ID" value="PgE165_g002_t01"/>
    <property type="gene ID" value="PgE165_g002"/>
</dbReference>
<organism evidence="1 3">
    <name type="scientific">Parascaris univalens</name>
    <name type="common">Nematode worm</name>
    <dbReference type="NCBI Taxonomy" id="6257"/>
    <lineage>
        <taxon>Eukaryota</taxon>
        <taxon>Metazoa</taxon>
        <taxon>Ecdysozoa</taxon>
        <taxon>Nematoda</taxon>
        <taxon>Chromadorea</taxon>
        <taxon>Rhabditida</taxon>
        <taxon>Spirurina</taxon>
        <taxon>Ascaridomorpha</taxon>
        <taxon>Ascaridoidea</taxon>
        <taxon>Ascarididae</taxon>
        <taxon>Parascaris</taxon>
    </lineage>
</organism>
<reference evidence="2 3" key="1">
    <citation type="submission" date="2022-11" db="UniProtKB">
        <authorList>
            <consortium name="WormBaseParasite"/>
        </authorList>
    </citation>
    <scope>IDENTIFICATION</scope>
</reference>
<dbReference type="AlphaFoldDB" id="A0A915A1Z5"/>
<sequence>MGITPFICFSPDTQGRALVRILQTESPSGWRSRRCRRLRLGVLVAFLQLREDEFLDCVVRLREARKAKYDVDTLLASKLCFFFKRIFLMCDTNKSGMRSDAVLINRYYC</sequence>
<evidence type="ECO:0000313" key="1">
    <source>
        <dbReference type="Proteomes" id="UP000887569"/>
    </source>
</evidence>
<dbReference type="Proteomes" id="UP000887569">
    <property type="component" value="Unplaced"/>
</dbReference>
<evidence type="ECO:0000313" key="3">
    <source>
        <dbReference type="WBParaSite" id="PgE165_g002_t02"/>
    </source>
</evidence>
<protein>
    <submittedName>
        <fullName evidence="2 3">Uncharacterized protein</fullName>
    </submittedName>
</protein>
<keyword evidence="1" id="KW-1185">Reference proteome</keyword>
<name>A0A915A1Z5_PARUN</name>
<proteinExistence type="predicted"/>
<evidence type="ECO:0000313" key="2">
    <source>
        <dbReference type="WBParaSite" id="PgE165_g002_t01"/>
    </source>
</evidence>